<dbReference type="EC" id="4.2.1.20" evidence="12"/>
<keyword evidence="9 12" id="KW-0057">Aromatic amino acid biosynthesis</keyword>
<dbReference type="InterPro" id="IPR006653">
    <property type="entry name" value="Trp_synth_b_CS"/>
</dbReference>
<dbReference type="STRING" id="589385.SAMN05421504_109182"/>
<evidence type="ECO:0000256" key="12">
    <source>
        <dbReference type="HAMAP-Rule" id="MF_00133"/>
    </source>
</evidence>
<comment type="similarity">
    <text evidence="4 12">Belongs to the TrpB family.</text>
</comment>
<dbReference type="Gene3D" id="3.40.50.1100">
    <property type="match status" value="2"/>
</dbReference>
<dbReference type="HAMAP" id="MF_00133">
    <property type="entry name" value="Trp_synth_beta"/>
    <property type="match status" value="1"/>
</dbReference>
<dbReference type="FunFam" id="3.40.50.1100:FF:000001">
    <property type="entry name" value="Tryptophan synthase beta chain"/>
    <property type="match status" value="1"/>
</dbReference>
<dbReference type="CDD" id="cd06446">
    <property type="entry name" value="Trp-synth_B"/>
    <property type="match status" value="1"/>
</dbReference>
<dbReference type="UniPathway" id="UPA00035">
    <property type="reaction ID" value="UER00044"/>
</dbReference>
<evidence type="ECO:0000256" key="11">
    <source>
        <dbReference type="ARBA" id="ARBA00049047"/>
    </source>
</evidence>
<dbReference type="PANTHER" id="PTHR48077">
    <property type="entry name" value="TRYPTOPHAN SYNTHASE-RELATED"/>
    <property type="match status" value="1"/>
</dbReference>
<name>A0A1H3Q969_9PSEU</name>
<keyword evidence="15" id="KW-1185">Reference proteome</keyword>
<evidence type="ECO:0000256" key="9">
    <source>
        <dbReference type="ARBA" id="ARBA00023141"/>
    </source>
</evidence>
<comment type="subunit">
    <text evidence="5 12">Tetramer of two alpha and two beta chains.</text>
</comment>
<dbReference type="Proteomes" id="UP000199515">
    <property type="component" value="Unassembled WGS sequence"/>
</dbReference>
<gene>
    <name evidence="12" type="primary">trpB</name>
    <name evidence="14" type="ORF">SAMN05421504_109182</name>
</gene>
<protein>
    <recommendedName>
        <fullName evidence="12">Tryptophan synthase beta chain</fullName>
        <ecNumber evidence="12">4.2.1.20</ecNumber>
    </recommendedName>
</protein>
<accession>A0A1H3Q969</accession>
<evidence type="ECO:0000256" key="10">
    <source>
        <dbReference type="ARBA" id="ARBA00023239"/>
    </source>
</evidence>
<dbReference type="Pfam" id="PF00291">
    <property type="entry name" value="PALP"/>
    <property type="match status" value="1"/>
</dbReference>
<dbReference type="EMBL" id="FNON01000009">
    <property type="protein sequence ID" value="SDZ09800.1"/>
    <property type="molecule type" value="Genomic_DNA"/>
</dbReference>
<sequence>MTEQKHSKHDPDEKGRFGPYGGRYLPEALIGAMDELSAEYDKARLDPEFTAEFARLLKDYAGRPSLLTEAPRFAEHAGGARVFLKREDLNHTGSHKINNVLGQALLTKRMGKKRVIAETGAGQHGVATATACALLDLDCVVYMGEVDTERQALNVARMKLLGAEVIPVKTGSRTLKDAINEALRDWVTNVDTTHYLLGTAAGGHPFPVMVRNFHKIIGEEARAQILELAGRLPDVVAACVGGGSNAIGIFHGFIDDPGVRLVGLEPGGHGIETGEHGATLTEGTPGMLHGARSYLLQDEDGQTIEAYSISAGLDYPGVGPEHSWLKDTGRAEYRSVTDDEAMQAMKLLSRTEGIIPAVESSHALAGALVLGRELGPDGLIVVNLSGRGDKDMDTAAKYFGLV</sequence>
<comment type="catalytic activity">
    <reaction evidence="11 12">
        <text>(1S,2R)-1-C-(indol-3-yl)glycerol 3-phosphate + L-serine = D-glyceraldehyde 3-phosphate + L-tryptophan + H2O</text>
        <dbReference type="Rhea" id="RHEA:10532"/>
        <dbReference type="ChEBI" id="CHEBI:15377"/>
        <dbReference type="ChEBI" id="CHEBI:33384"/>
        <dbReference type="ChEBI" id="CHEBI:57912"/>
        <dbReference type="ChEBI" id="CHEBI:58866"/>
        <dbReference type="ChEBI" id="CHEBI:59776"/>
        <dbReference type="EC" id="4.2.1.20"/>
    </reaction>
</comment>
<evidence type="ECO:0000256" key="2">
    <source>
        <dbReference type="ARBA" id="ARBA00002786"/>
    </source>
</evidence>
<keyword evidence="10 12" id="KW-0456">Lyase</keyword>
<evidence type="ECO:0000313" key="15">
    <source>
        <dbReference type="Proteomes" id="UP000199515"/>
    </source>
</evidence>
<dbReference type="NCBIfam" id="TIGR00263">
    <property type="entry name" value="trpB"/>
    <property type="match status" value="1"/>
</dbReference>
<evidence type="ECO:0000256" key="8">
    <source>
        <dbReference type="ARBA" id="ARBA00022898"/>
    </source>
</evidence>
<dbReference type="InterPro" id="IPR006654">
    <property type="entry name" value="Trp_synth_beta"/>
</dbReference>
<evidence type="ECO:0000313" key="14">
    <source>
        <dbReference type="EMBL" id="SDZ09800.1"/>
    </source>
</evidence>
<evidence type="ECO:0000256" key="5">
    <source>
        <dbReference type="ARBA" id="ARBA00011270"/>
    </source>
</evidence>
<keyword evidence="8 12" id="KW-0663">Pyridoxal phosphate</keyword>
<comment type="pathway">
    <text evidence="3 12">Amino-acid biosynthesis; L-tryptophan biosynthesis; L-tryptophan from chorismate: step 5/5.</text>
</comment>
<reference evidence="14 15" key="1">
    <citation type="submission" date="2016-10" db="EMBL/GenBank/DDBJ databases">
        <authorList>
            <person name="de Groot N.N."/>
        </authorList>
    </citation>
    <scope>NUCLEOTIDE SEQUENCE [LARGE SCALE GENOMIC DNA]</scope>
    <source>
        <strain evidence="14 15">CPCC 202699</strain>
    </source>
</reference>
<comment type="function">
    <text evidence="2 12">The beta subunit is responsible for the synthesis of L-tryptophan from indole and L-serine.</text>
</comment>
<dbReference type="AlphaFoldDB" id="A0A1H3Q969"/>
<evidence type="ECO:0000259" key="13">
    <source>
        <dbReference type="Pfam" id="PF00291"/>
    </source>
</evidence>
<dbReference type="InterPro" id="IPR023026">
    <property type="entry name" value="Trp_synth_beta/beta-like"/>
</dbReference>
<dbReference type="PIRSF" id="PIRSF001413">
    <property type="entry name" value="Trp_syn_beta"/>
    <property type="match status" value="1"/>
</dbReference>
<evidence type="ECO:0000256" key="1">
    <source>
        <dbReference type="ARBA" id="ARBA00001933"/>
    </source>
</evidence>
<evidence type="ECO:0000256" key="4">
    <source>
        <dbReference type="ARBA" id="ARBA00009982"/>
    </source>
</evidence>
<dbReference type="SUPFAM" id="SSF53686">
    <property type="entry name" value="Tryptophan synthase beta subunit-like PLP-dependent enzymes"/>
    <property type="match status" value="1"/>
</dbReference>
<organism evidence="14 15">
    <name type="scientific">Amycolatopsis xylanica</name>
    <dbReference type="NCBI Taxonomy" id="589385"/>
    <lineage>
        <taxon>Bacteria</taxon>
        <taxon>Bacillati</taxon>
        <taxon>Actinomycetota</taxon>
        <taxon>Actinomycetes</taxon>
        <taxon>Pseudonocardiales</taxon>
        <taxon>Pseudonocardiaceae</taxon>
        <taxon>Amycolatopsis</taxon>
    </lineage>
</organism>
<dbReference type="PROSITE" id="PS00168">
    <property type="entry name" value="TRP_SYNTHASE_BETA"/>
    <property type="match status" value="1"/>
</dbReference>
<keyword evidence="7 12" id="KW-0822">Tryptophan biosynthesis</keyword>
<dbReference type="InterPro" id="IPR036052">
    <property type="entry name" value="TrpB-like_PALP_sf"/>
</dbReference>
<evidence type="ECO:0000256" key="7">
    <source>
        <dbReference type="ARBA" id="ARBA00022822"/>
    </source>
</evidence>
<feature type="domain" description="Tryptophan synthase beta chain-like PALP" evidence="13">
    <location>
        <begin position="62"/>
        <end position="386"/>
    </location>
</feature>
<dbReference type="FunFam" id="3.40.50.1100:FF:000004">
    <property type="entry name" value="Tryptophan synthase beta chain"/>
    <property type="match status" value="1"/>
</dbReference>
<dbReference type="PANTHER" id="PTHR48077:SF3">
    <property type="entry name" value="TRYPTOPHAN SYNTHASE"/>
    <property type="match status" value="1"/>
</dbReference>
<dbReference type="InterPro" id="IPR001926">
    <property type="entry name" value="TrpB-like_PALP"/>
</dbReference>
<dbReference type="GO" id="GO:0004834">
    <property type="term" value="F:tryptophan synthase activity"/>
    <property type="evidence" value="ECO:0007669"/>
    <property type="project" value="UniProtKB-UniRule"/>
</dbReference>
<evidence type="ECO:0000256" key="3">
    <source>
        <dbReference type="ARBA" id="ARBA00004733"/>
    </source>
</evidence>
<feature type="modified residue" description="N6-(pyridoxal phosphate)lysine" evidence="12">
    <location>
        <position position="96"/>
    </location>
</feature>
<comment type="cofactor">
    <cofactor evidence="1 12">
        <name>pyridoxal 5'-phosphate</name>
        <dbReference type="ChEBI" id="CHEBI:597326"/>
    </cofactor>
</comment>
<keyword evidence="6 12" id="KW-0028">Amino-acid biosynthesis</keyword>
<evidence type="ECO:0000256" key="6">
    <source>
        <dbReference type="ARBA" id="ARBA00022605"/>
    </source>
</evidence>
<dbReference type="GO" id="GO:0005737">
    <property type="term" value="C:cytoplasm"/>
    <property type="evidence" value="ECO:0007669"/>
    <property type="project" value="TreeGrafter"/>
</dbReference>
<proteinExistence type="inferred from homology"/>